<dbReference type="Proteomes" id="UP000239800">
    <property type="component" value="Unassembled WGS sequence"/>
</dbReference>
<proteinExistence type="predicted"/>
<keyword evidence="1" id="KW-0812">Transmembrane</keyword>
<evidence type="ECO:0000256" key="1">
    <source>
        <dbReference type="SAM" id="Phobius"/>
    </source>
</evidence>
<sequence>MALAFIVLFLVFKWVIEGFKWSFFQRQDPLLFYGTLIAAGLVYGFMVTYGKFWKRFKESDR</sequence>
<name>A0A2S7KM39_9FLAO</name>
<feature type="transmembrane region" description="Helical" evidence="1">
    <location>
        <begin position="34"/>
        <end position="53"/>
    </location>
</feature>
<reference evidence="2 3" key="1">
    <citation type="submission" date="2016-11" db="EMBL/GenBank/DDBJ databases">
        <title>Trade-off between light-utilization and light-protection in marine flavobacteria.</title>
        <authorList>
            <person name="Kumagai Y."/>
        </authorList>
    </citation>
    <scope>NUCLEOTIDE SEQUENCE [LARGE SCALE GENOMIC DNA]</scope>
    <source>
        <strain evidence="2 3">NBRC 107741</strain>
    </source>
</reference>
<comment type="caution">
    <text evidence="2">The sequence shown here is derived from an EMBL/GenBank/DDBJ whole genome shotgun (WGS) entry which is preliminary data.</text>
</comment>
<keyword evidence="1" id="KW-1133">Transmembrane helix</keyword>
<keyword evidence="1" id="KW-0472">Membrane</keyword>
<evidence type="ECO:0000313" key="3">
    <source>
        <dbReference type="Proteomes" id="UP000239800"/>
    </source>
</evidence>
<dbReference type="EMBL" id="MQUB01000001">
    <property type="protein sequence ID" value="PQB03661.1"/>
    <property type="molecule type" value="Genomic_DNA"/>
</dbReference>
<gene>
    <name evidence="2" type="ORF">BST85_01150</name>
</gene>
<organism evidence="2 3">
    <name type="scientific">Aureitalea marina</name>
    <dbReference type="NCBI Taxonomy" id="930804"/>
    <lineage>
        <taxon>Bacteria</taxon>
        <taxon>Pseudomonadati</taxon>
        <taxon>Bacteroidota</taxon>
        <taxon>Flavobacteriia</taxon>
        <taxon>Flavobacteriales</taxon>
        <taxon>Flavobacteriaceae</taxon>
        <taxon>Aureitalea</taxon>
    </lineage>
</organism>
<protein>
    <submittedName>
        <fullName evidence="2">Uncharacterized protein</fullName>
    </submittedName>
</protein>
<accession>A0A2S7KM39</accession>
<evidence type="ECO:0000313" key="2">
    <source>
        <dbReference type="EMBL" id="PQB03661.1"/>
    </source>
</evidence>
<keyword evidence="3" id="KW-1185">Reference proteome</keyword>
<dbReference type="AlphaFoldDB" id="A0A2S7KM39"/>